<dbReference type="VEuPathDB" id="FungiDB:CXQ85_002843"/>
<dbReference type="Proteomes" id="UP000244309">
    <property type="component" value="Unassembled WGS sequence"/>
</dbReference>
<dbReference type="RefSeq" id="XP_025344056.1">
    <property type="nucleotide sequence ID" value="XM_025486506.1"/>
</dbReference>
<proteinExistence type="predicted"/>
<dbReference type="AlphaFoldDB" id="A0A2V1B016"/>
<gene>
    <name evidence="1" type="ORF">CXQ85_002843</name>
</gene>
<keyword evidence="2" id="KW-1185">Reference proteome</keyword>
<dbReference type="GO" id="GO:0005634">
    <property type="term" value="C:nucleus"/>
    <property type="evidence" value="ECO:0007669"/>
    <property type="project" value="TreeGrafter"/>
</dbReference>
<sequence>MSVNKVQYNGDTPALQPGEIIRFNTRSTRQPLAINSQSKNVPLKIHINASEGKVFVTNQRLVYLTSTNTSRGDIESFCINFNQLPKLKFTHALKSALFGANYWEFMFYSPSEGICDGFPREEYFQGSITFKDGGMFDFGAAINEAINDVVNNPHIDDELPRYSEL</sequence>
<evidence type="ECO:0000313" key="1">
    <source>
        <dbReference type="EMBL" id="PVH23116.1"/>
    </source>
</evidence>
<dbReference type="OrthoDB" id="1259151at2759"/>
<reference evidence="1 2" key="1">
    <citation type="submission" date="2017-12" db="EMBL/GenBank/DDBJ databases">
        <title>Genome Sequence of a Multidrug-Resistant Candida haemulonii Isolate from a Patient with Chronic Leg Ulcers in Israel.</title>
        <authorList>
            <person name="Chow N.A."/>
            <person name="Gade L."/>
            <person name="Batra D."/>
            <person name="Rowe L.A."/>
            <person name="Ben-Ami R."/>
            <person name="Loparev V.N."/>
            <person name="Litvintseva A.P."/>
        </authorList>
    </citation>
    <scope>NUCLEOTIDE SEQUENCE [LARGE SCALE GENOMIC DNA]</scope>
    <source>
        <strain evidence="1 2">B11899</strain>
    </source>
</reference>
<dbReference type="PANTHER" id="PTHR31606">
    <property type="entry name" value="WW DOMAIN BINDING PROTEIN 2, ISOFORM E"/>
    <property type="match status" value="1"/>
</dbReference>
<dbReference type="InterPro" id="IPR044852">
    <property type="entry name" value="WBP2-like"/>
</dbReference>
<protein>
    <submittedName>
        <fullName evidence="1">Uncharacterized protein</fullName>
    </submittedName>
</protein>
<dbReference type="EMBL" id="PKFO01000010">
    <property type="protein sequence ID" value="PVH23116.1"/>
    <property type="molecule type" value="Genomic_DNA"/>
</dbReference>
<dbReference type="STRING" id="45357.A0A2V1B016"/>
<accession>A0A2V1B016</accession>
<dbReference type="PANTHER" id="PTHR31606:SF1">
    <property type="entry name" value="WW DOMAIN BINDING PROTEIN 2, ISOFORM E"/>
    <property type="match status" value="1"/>
</dbReference>
<dbReference type="GO" id="GO:0003713">
    <property type="term" value="F:transcription coactivator activity"/>
    <property type="evidence" value="ECO:0007669"/>
    <property type="project" value="InterPro"/>
</dbReference>
<comment type="caution">
    <text evidence="1">The sequence shown here is derived from an EMBL/GenBank/DDBJ whole genome shotgun (WGS) entry which is preliminary data.</text>
</comment>
<dbReference type="SUPFAM" id="SSF50729">
    <property type="entry name" value="PH domain-like"/>
    <property type="match status" value="1"/>
</dbReference>
<dbReference type="GO" id="GO:0031490">
    <property type="term" value="F:chromatin DNA binding"/>
    <property type="evidence" value="ECO:0007669"/>
    <property type="project" value="TreeGrafter"/>
</dbReference>
<dbReference type="GeneID" id="37008174"/>
<evidence type="ECO:0000313" key="2">
    <source>
        <dbReference type="Proteomes" id="UP000244309"/>
    </source>
</evidence>
<organism evidence="1 2">
    <name type="scientific">Candidozyma haemuli</name>
    <dbReference type="NCBI Taxonomy" id="45357"/>
    <lineage>
        <taxon>Eukaryota</taxon>
        <taxon>Fungi</taxon>
        <taxon>Dikarya</taxon>
        <taxon>Ascomycota</taxon>
        <taxon>Saccharomycotina</taxon>
        <taxon>Pichiomycetes</taxon>
        <taxon>Metschnikowiaceae</taxon>
        <taxon>Candidozyma</taxon>
    </lineage>
</organism>
<name>A0A2V1B016_9ASCO</name>